<proteinExistence type="predicted"/>
<evidence type="ECO:0000259" key="1">
    <source>
        <dbReference type="Pfam" id="PF15515"/>
    </source>
</evidence>
<keyword evidence="2" id="KW-0255">Endonuclease</keyword>
<dbReference type="InterPro" id="IPR043005">
    <property type="entry name" value="MvaI_BcnI_rec"/>
</dbReference>
<dbReference type="GO" id="GO:0004519">
    <property type="term" value="F:endonuclease activity"/>
    <property type="evidence" value="ECO:0007669"/>
    <property type="project" value="UniProtKB-KW"/>
</dbReference>
<comment type="caution">
    <text evidence="2">The sequence shown here is derived from an EMBL/GenBank/DDBJ whole genome shotgun (WGS) entry which is preliminary data.</text>
</comment>
<organism evidence="2 3">
    <name type="scientific">Lachnospira eligens</name>
    <dbReference type="NCBI Taxonomy" id="39485"/>
    <lineage>
        <taxon>Bacteria</taxon>
        <taxon>Bacillati</taxon>
        <taxon>Bacillota</taxon>
        <taxon>Clostridia</taxon>
        <taxon>Lachnospirales</taxon>
        <taxon>Lachnospiraceae</taxon>
        <taxon>Lachnospira</taxon>
    </lineage>
</organism>
<dbReference type="AlphaFoldDB" id="A0A413YV87"/>
<dbReference type="Gene3D" id="3.30.70.3570">
    <property type="entry name" value="MvaI/BcnI restriction endonuclease, recognition domain"/>
    <property type="match status" value="1"/>
</dbReference>
<gene>
    <name evidence="2" type="ORF">DW858_08120</name>
</gene>
<dbReference type="CDD" id="cd22347">
    <property type="entry name" value="PDDEXK_nuclease"/>
    <property type="match status" value="1"/>
</dbReference>
<feature type="domain" description="MvaI/BcnI restriction endonuclease" evidence="1">
    <location>
        <begin position="160"/>
        <end position="394"/>
    </location>
</feature>
<keyword evidence="2" id="KW-0378">Hydrolase</keyword>
<accession>A0A413YV87</accession>
<dbReference type="Pfam" id="PF15515">
    <property type="entry name" value="MvaI_BcnI"/>
    <property type="match status" value="1"/>
</dbReference>
<dbReference type="InterPro" id="IPR043004">
    <property type="entry name" value="MvaI_BcnI_cat"/>
</dbReference>
<sequence length="406" mass="46986">MLKMSDTPIRGFLSFFANIGLQVAFLVPTPTGYQKSIMDATIPLREMLRDTCIHNYEEQKQGPKFKELVKTYFFTPDRIIETEASLYRPVTKQGDPRIWFYNLKQYCVPCNLLAILANKGKLYVLNLSNEEIVESMNSGFIREVIQQFIDDDNAIAKELLSKIQEIHNRGFLPSITAGDPGVGDTLENALGISRNPSKLPDYKGIELKASRTSTYNKPKTSNRVNLFTQVPDWANSRGMDRVKLLDTYGYWAKQKDGSQRFDLNCTLRANVPNPQGLYLEVDVDNDLLINYYTKDDVIRRYVAQWSFLLLKQRLLEKHKETFWVKATSKIENGFEYFRYDKIVHTKNPNASLFPQLIDEGIITVDYIMHRKENGTVRDHGFPFKIFPKDLDLLFPEPKTYDLSEQE</sequence>
<keyword evidence="2" id="KW-0540">Nuclease</keyword>
<evidence type="ECO:0000313" key="2">
    <source>
        <dbReference type="EMBL" id="RHC12943.1"/>
    </source>
</evidence>
<name>A0A413YV87_9FIRM</name>
<dbReference type="Proteomes" id="UP000285844">
    <property type="component" value="Unassembled WGS sequence"/>
</dbReference>
<dbReference type="Gene3D" id="3.40.210.20">
    <property type="entry name" value="MvaI/BcnI restriction endonuclease, catalytic domain"/>
    <property type="match status" value="1"/>
</dbReference>
<protein>
    <submittedName>
        <fullName evidence="2">MvaI/BcnI restriction endonuclease family protein</fullName>
    </submittedName>
</protein>
<dbReference type="EMBL" id="QSHM01000008">
    <property type="protein sequence ID" value="RHC12943.1"/>
    <property type="molecule type" value="Genomic_DNA"/>
</dbReference>
<dbReference type="RefSeq" id="WP_118362723.1">
    <property type="nucleotide sequence ID" value="NZ_QSHM01000008.1"/>
</dbReference>
<dbReference type="InterPro" id="IPR029127">
    <property type="entry name" value="MvaI_BcnI"/>
</dbReference>
<evidence type="ECO:0000313" key="3">
    <source>
        <dbReference type="Proteomes" id="UP000285844"/>
    </source>
</evidence>
<reference evidence="2 3" key="1">
    <citation type="submission" date="2018-08" db="EMBL/GenBank/DDBJ databases">
        <title>A genome reference for cultivated species of the human gut microbiota.</title>
        <authorList>
            <person name="Zou Y."/>
            <person name="Xue W."/>
            <person name="Luo G."/>
        </authorList>
    </citation>
    <scope>NUCLEOTIDE SEQUENCE [LARGE SCALE GENOMIC DNA]</scope>
    <source>
        <strain evidence="2 3">AM37-3BH</strain>
    </source>
</reference>